<organism evidence="1 2">
    <name type="scientific">Mycena alexandri</name>
    <dbReference type="NCBI Taxonomy" id="1745969"/>
    <lineage>
        <taxon>Eukaryota</taxon>
        <taxon>Fungi</taxon>
        <taxon>Dikarya</taxon>
        <taxon>Basidiomycota</taxon>
        <taxon>Agaricomycotina</taxon>
        <taxon>Agaricomycetes</taxon>
        <taxon>Agaricomycetidae</taxon>
        <taxon>Agaricales</taxon>
        <taxon>Marasmiineae</taxon>
        <taxon>Mycenaceae</taxon>
        <taxon>Mycena</taxon>
    </lineage>
</organism>
<dbReference type="AlphaFoldDB" id="A0AAD6SQS7"/>
<accession>A0AAD6SQS7</accession>
<dbReference type="EMBL" id="JARJCM010000075">
    <property type="protein sequence ID" value="KAJ7032218.1"/>
    <property type="molecule type" value="Genomic_DNA"/>
</dbReference>
<feature type="non-terminal residue" evidence="1">
    <location>
        <position position="61"/>
    </location>
</feature>
<feature type="non-terminal residue" evidence="1">
    <location>
        <position position="1"/>
    </location>
</feature>
<reference evidence="1" key="1">
    <citation type="submission" date="2023-03" db="EMBL/GenBank/DDBJ databases">
        <title>Massive genome expansion in bonnet fungi (Mycena s.s.) driven by repeated elements and novel gene families across ecological guilds.</title>
        <authorList>
            <consortium name="Lawrence Berkeley National Laboratory"/>
            <person name="Harder C.B."/>
            <person name="Miyauchi S."/>
            <person name="Viragh M."/>
            <person name="Kuo A."/>
            <person name="Thoen E."/>
            <person name="Andreopoulos B."/>
            <person name="Lu D."/>
            <person name="Skrede I."/>
            <person name="Drula E."/>
            <person name="Henrissat B."/>
            <person name="Morin E."/>
            <person name="Kohler A."/>
            <person name="Barry K."/>
            <person name="LaButti K."/>
            <person name="Morin E."/>
            <person name="Salamov A."/>
            <person name="Lipzen A."/>
            <person name="Mereny Z."/>
            <person name="Hegedus B."/>
            <person name="Baldrian P."/>
            <person name="Stursova M."/>
            <person name="Weitz H."/>
            <person name="Taylor A."/>
            <person name="Grigoriev I.V."/>
            <person name="Nagy L.G."/>
            <person name="Martin F."/>
            <person name="Kauserud H."/>
        </authorList>
    </citation>
    <scope>NUCLEOTIDE SEQUENCE</scope>
    <source>
        <strain evidence="1">CBHHK200</strain>
    </source>
</reference>
<evidence type="ECO:0000313" key="1">
    <source>
        <dbReference type="EMBL" id="KAJ7032218.1"/>
    </source>
</evidence>
<gene>
    <name evidence="1" type="ORF">C8F04DRAFT_878601</name>
</gene>
<sequence>PHFFATVNPADAHNPIAQVLAGRDINLDKIFDALDSAQEPEPSIRARTIAENPVAGAEFFH</sequence>
<comment type="caution">
    <text evidence="1">The sequence shown here is derived from an EMBL/GenBank/DDBJ whole genome shotgun (WGS) entry which is preliminary data.</text>
</comment>
<dbReference type="Proteomes" id="UP001218188">
    <property type="component" value="Unassembled WGS sequence"/>
</dbReference>
<name>A0AAD6SQS7_9AGAR</name>
<proteinExistence type="predicted"/>
<protein>
    <submittedName>
        <fullName evidence="1">Uncharacterized protein</fullName>
    </submittedName>
</protein>
<keyword evidence="2" id="KW-1185">Reference proteome</keyword>
<evidence type="ECO:0000313" key="2">
    <source>
        <dbReference type="Proteomes" id="UP001218188"/>
    </source>
</evidence>